<dbReference type="Pfam" id="PF13624">
    <property type="entry name" value="SurA_N_3"/>
    <property type="match status" value="1"/>
</dbReference>
<dbReference type="InParanoid" id="A0A212QK32"/>
<organism evidence="2 3">
    <name type="scientific">Thermoflexus hugenholtzii JAD2</name>
    <dbReference type="NCBI Taxonomy" id="877466"/>
    <lineage>
        <taxon>Bacteria</taxon>
        <taxon>Bacillati</taxon>
        <taxon>Chloroflexota</taxon>
        <taxon>Thermoflexia</taxon>
        <taxon>Thermoflexales</taxon>
        <taxon>Thermoflexaceae</taxon>
        <taxon>Thermoflexus</taxon>
    </lineage>
</organism>
<gene>
    <name evidence="2" type="ORF">SAMN02746019_00024750</name>
</gene>
<sequence>MARKPSSINRKALSRAEQEARLQRILLLAAGGVVLLALLIIAGGWVYEQAIWPEQPVATVDGQPISTREFQKRFRFAQAALQQQADFLRQEIAALDPNDPTQATIAAIYRQQLTQINLQLEDPVALGRAVLQQMIDERLIRQEAERRGIRVSPEAVDWEIERRFGFFRETPTPAASPTPPATPPVGTVLTGTPTATPFPTPTPMSEASFRALYAARLKQWGELGITEADYRAMVEADLLEQQLREAFAREVPTHEEQVNVRLITAETPELAGELRRRIQSEGFDSVFEEVKAGKVVSATALDAGWTPVGGLGSLYGIELEKIVFATPVLSTTPVITSPLGFHIAFVAGREDRELAPGYLQARQQQAFEDWLQRQRNDPTRVRYFDWQNRIPRQSVRGTDSRR</sequence>
<dbReference type="Gene3D" id="3.10.50.40">
    <property type="match status" value="1"/>
</dbReference>
<evidence type="ECO:0000313" key="2">
    <source>
        <dbReference type="EMBL" id="SNB59577.1"/>
    </source>
</evidence>
<dbReference type="PANTHER" id="PTHR47245:SF2">
    <property type="entry name" value="PEPTIDYL-PROLYL CIS-TRANS ISOMERASE HP_0175-RELATED"/>
    <property type="match status" value="1"/>
</dbReference>
<keyword evidence="3" id="KW-1185">Reference proteome</keyword>
<accession>A0A212QK32</accession>
<keyword evidence="1" id="KW-0812">Transmembrane</keyword>
<keyword evidence="1" id="KW-0472">Membrane</keyword>
<dbReference type="InterPro" id="IPR046357">
    <property type="entry name" value="PPIase_dom_sf"/>
</dbReference>
<name>A0A212QK32_9CHLR</name>
<proteinExistence type="predicted"/>
<evidence type="ECO:0000256" key="1">
    <source>
        <dbReference type="SAM" id="Phobius"/>
    </source>
</evidence>
<dbReference type="RefSeq" id="WP_088570257.1">
    <property type="nucleotide sequence ID" value="NZ_FYEK01000007.1"/>
</dbReference>
<feature type="transmembrane region" description="Helical" evidence="1">
    <location>
        <begin position="25"/>
        <end position="47"/>
    </location>
</feature>
<reference evidence="3" key="1">
    <citation type="submission" date="2017-06" db="EMBL/GenBank/DDBJ databases">
        <authorList>
            <person name="Varghese N."/>
            <person name="Submissions S."/>
        </authorList>
    </citation>
    <scope>NUCLEOTIDE SEQUENCE [LARGE SCALE GENOMIC DNA]</scope>
    <source>
        <strain evidence="3">JAD2</strain>
    </source>
</reference>
<dbReference type="Gene3D" id="1.10.4030.10">
    <property type="entry name" value="Porin chaperone SurA, peptide-binding domain"/>
    <property type="match status" value="1"/>
</dbReference>
<keyword evidence="1" id="KW-1133">Transmembrane helix</keyword>
<dbReference type="InterPro" id="IPR050245">
    <property type="entry name" value="PrsA_foldase"/>
</dbReference>
<dbReference type="PANTHER" id="PTHR47245">
    <property type="entry name" value="PEPTIDYLPROLYL ISOMERASE"/>
    <property type="match status" value="1"/>
</dbReference>
<dbReference type="AlphaFoldDB" id="A0A212QK32"/>
<dbReference type="Proteomes" id="UP000197025">
    <property type="component" value="Unassembled WGS sequence"/>
</dbReference>
<dbReference type="GO" id="GO:0003755">
    <property type="term" value="F:peptidyl-prolyl cis-trans isomerase activity"/>
    <property type="evidence" value="ECO:0007669"/>
    <property type="project" value="InterPro"/>
</dbReference>
<dbReference type="SUPFAM" id="SSF54534">
    <property type="entry name" value="FKBP-like"/>
    <property type="match status" value="1"/>
</dbReference>
<evidence type="ECO:0000313" key="3">
    <source>
        <dbReference type="Proteomes" id="UP000197025"/>
    </source>
</evidence>
<protein>
    <submittedName>
        <fullName evidence="2">SurA N-terminal domain-containing protein</fullName>
    </submittedName>
</protein>
<dbReference type="SUPFAM" id="SSF109998">
    <property type="entry name" value="Triger factor/SurA peptide-binding domain-like"/>
    <property type="match status" value="1"/>
</dbReference>
<dbReference type="InterPro" id="IPR027304">
    <property type="entry name" value="Trigger_fact/SurA_dom_sf"/>
</dbReference>
<dbReference type="OrthoDB" id="14196at2"/>
<dbReference type="EMBL" id="FYEK01000007">
    <property type="protein sequence ID" value="SNB59577.1"/>
    <property type="molecule type" value="Genomic_DNA"/>
</dbReference>